<accession>A0A1F5WTZ8</accession>
<keyword evidence="1" id="KW-1133">Transmembrane helix</keyword>
<dbReference type="AlphaFoldDB" id="A0A1F5WTZ8"/>
<proteinExistence type="predicted"/>
<name>A0A1F5WTZ8_9BACT</name>
<protein>
    <submittedName>
        <fullName evidence="2">Uncharacterized protein</fullName>
    </submittedName>
</protein>
<comment type="caution">
    <text evidence="2">The sequence shown here is derived from an EMBL/GenBank/DDBJ whole genome shotgun (WGS) entry which is preliminary data.</text>
</comment>
<keyword evidence="1" id="KW-0812">Transmembrane</keyword>
<feature type="transmembrane region" description="Helical" evidence="1">
    <location>
        <begin position="40"/>
        <end position="63"/>
    </location>
</feature>
<feature type="transmembrane region" description="Helical" evidence="1">
    <location>
        <begin position="6"/>
        <end position="28"/>
    </location>
</feature>
<dbReference type="Proteomes" id="UP000178425">
    <property type="component" value="Unassembled WGS sequence"/>
</dbReference>
<evidence type="ECO:0000313" key="3">
    <source>
        <dbReference type="Proteomes" id="UP000178425"/>
    </source>
</evidence>
<organism evidence="2 3">
    <name type="scientific">Candidatus Giovannonibacteria bacterium RIFCSPHIGHO2_02_43_13</name>
    <dbReference type="NCBI Taxonomy" id="1798330"/>
    <lineage>
        <taxon>Bacteria</taxon>
        <taxon>Candidatus Giovannoniibacteriota</taxon>
    </lineage>
</organism>
<dbReference type="EMBL" id="MFHI01000010">
    <property type="protein sequence ID" value="OGF79126.1"/>
    <property type="molecule type" value="Genomic_DNA"/>
</dbReference>
<gene>
    <name evidence="2" type="ORF">A2W54_01080</name>
</gene>
<reference evidence="2 3" key="1">
    <citation type="journal article" date="2016" name="Nat. Commun.">
        <title>Thousands of microbial genomes shed light on interconnected biogeochemical processes in an aquifer system.</title>
        <authorList>
            <person name="Anantharaman K."/>
            <person name="Brown C.T."/>
            <person name="Hug L.A."/>
            <person name="Sharon I."/>
            <person name="Castelle C.J."/>
            <person name="Probst A.J."/>
            <person name="Thomas B.C."/>
            <person name="Singh A."/>
            <person name="Wilkins M.J."/>
            <person name="Karaoz U."/>
            <person name="Brodie E.L."/>
            <person name="Williams K.H."/>
            <person name="Hubbard S.S."/>
            <person name="Banfield J.F."/>
        </authorList>
    </citation>
    <scope>NUCLEOTIDE SEQUENCE [LARGE SCALE GENOMIC DNA]</scope>
</reference>
<sequence length="66" mass="7890">MTFSFALILYFLFLVIYGFFVSAILWHIKEYTMAQDFSKWIIRAFLTIILFLGMLSLFLFFTLPFA</sequence>
<evidence type="ECO:0000256" key="1">
    <source>
        <dbReference type="SAM" id="Phobius"/>
    </source>
</evidence>
<keyword evidence="1" id="KW-0472">Membrane</keyword>
<evidence type="ECO:0000313" key="2">
    <source>
        <dbReference type="EMBL" id="OGF79126.1"/>
    </source>
</evidence>